<evidence type="ECO:0000313" key="2">
    <source>
        <dbReference type="EMBL" id="PIV38730.1"/>
    </source>
</evidence>
<accession>A0A2M7D6W1</accession>
<protein>
    <recommendedName>
        <fullName evidence="1">Methyltransferase domain-containing protein</fullName>
    </recommendedName>
</protein>
<sequence length="180" mass="19680">MNGTGGFVNPDKVLVQLDIKEGMKIADFGCGHGYFAIPIARAVGSEGRVYAIDVLAEALEAVRSRAQLENIVNIETSRGNLETPGGSNLGDSSVDMVLLHNVLFQSQKKSDIIKEARRVLKAGGSFEIIDWQEVRASIGPENGWRLAPEEARRLAESEGFIFAKSFDAGEYHFGLLFRQP</sequence>
<name>A0A2M7D6W1_9BACT</name>
<evidence type="ECO:0000313" key="3">
    <source>
        <dbReference type="Proteomes" id="UP000229247"/>
    </source>
</evidence>
<dbReference type="Gene3D" id="3.40.50.150">
    <property type="entry name" value="Vaccinia Virus protein VP39"/>
    <property type="match status" value="1"/>
</dbReference>
<dbReference type="CDD" id="cd02440">
    <property type="entry name" value="AdoMet_MTases"/>
    <property type="match status" value="1"/>
</dbReference>
<dbReference type="Pfam" id="PF13847">
    <property type="entry name" value="Methyltransf_31"/>
    <property type="match status" value="1"/>
</dbReference>
<proteinExistence type="predicted"/>
<dbReference type="PANTHER" id="PTHR43591:SF24">
    <property type="entry name" value="2-METHOXY-6-POLYPRENYL-1,4-BENZOQUINOL METHYLASE, MITOCHONDRIAL"/>
    <property type="match status" value="1"/>
</dbReference>
<comment type="caution">
    <text evidence="2">The sequence shown here is derived from an EMBL/GenBank/DDBJ whole genome shotgun (WGS) entry which is preliminary data.</text>
</comment>
<dbReference type="Proteomes" id="UP000229247">
    <property type="component" value="Unassembled WGS sequence"/>
</dbReference>
<evidence type="ECO:0000259" key="1">
    <source>
        <dbReference type="Pfam" id="PF13847"/>
    </source>
</evidence>
<gene>
    <name evidence="2" type="ORF">COS30_00495</name>
</gene>
<dbReference type="EMBL" id="PEUE01000012">
    <property type="protein sequence ID" value="PIV38730.1"/>
    <property type="molecule type" value="Genomic_DNA"/>
</dbReference>
<dbReference type="SUPFAM" id="SSF53335">
    <property type="entry name" value="S-adenosyl-L-methionine-dependent methyltransferases"/>
    <property type="match status" value="1"/>
</dbReference>
<dbReference type="InterPro" id="IPR029063">
    <property type="entry name" value="SAM-dependent_MTases_sf"/>
</dbReference>
<dbReference type="InterPro" id="IPR025714">
    <property type="entry name" value="Methyltranfer_dom"/>
</dbReference>
<dbReference type="GO" id="GO:0008168">
    <property type="term" value="F:methyltransferase activity"/>
    <property type="evidence" value="ECO:0007669"/>
    <property type="project" value="TreeGrafter"/>
</dbReference>
<organism evidence="2 3">
    <name type="scientific">Candidatus Portnoybacteria bacterium CG02_land_8_20_14_3_00_45_8</name>
    <dbReference type="NCBI Taxonomy" id="1974807"/>
    <lineage>
        <taxon>Bacteria</taxon>
        <taxon>Candidatus Portnoyibacteriota</taxon>
    </lineage>
</organism>
<feature type="domain" description="Methyltransferase" evidence="1">
    <location>
        <begin position="19"/>
        <end position="132"/>
    </location>
</feature>
<dbReference type="PANTHER" id="PTHR43591">
    <property type="entry name" value="METHYLTRANSFERASE"/>
    <property type="match status" value="1"/>
</dbReference>
<reference evidence="3" key="1">
    <citation type="submission" date="2017-09" db="EMBL/GenBank/DDBJ databases">
        <title>Depth-based differentiation of microbial function through sediment-hosted aquifers and enrichment of novel symbionts in the deep terrestrial subsurface.</title>
        <authorList>
            <person name="Probst A.J."/>
            <person name="Ladd B."/>
            <person name="Jarett J.K."/>
            <person name="Geller-Mcgrath D.E."/>
            <person name="Sieber C.M.K."/>
            <person name="Emerson J.B."/>
            <person name="Anantharaman K."/>
            <person name="Thomas B.C."/>
            <person name="Malmstrom R."/>
            <person name="Stieglmeier M."/>
            <person name="Klingl A."/>
            <person name="Woyke T."/>
            <person name="Ryan C.M."/>
            <person name="Banfield J.F."/>
        </authorList>
    </citation>
    <scope>NUCLEOTIDE SEQUENCE [LARGE SCALE GENOMIC DNA]</scope>
</reference>
<dbReference type="AlphaFoldDB" id="A0A2M7D6W1"/>